<feature type="compositionally biased region" description="Polar residues" evidence="12">
    <location>
        <begin position="857"/>
        <end position="871"/>
    </location>
</feature>
<dbReference type="EMBL" id="CAJFDI010000004">
    <property type="protein sequence ID" value="CAD5227557.1"/>
    <property type="molecule type" value="Genomic_DNA"/>
</dbReference>
<dbReference type="EMBL" id="CAJFCV020000004">
    <property type="protein sequence ID" value="CAG9117889.1"/>
    <property type="molecule type" value="Genomic_DNA"/>
</dbReference>
<dbReference type="Gene3D" id="3.40.630.30">
    <property type="match status" value="1"/>
</dbReference>
<dbReference type="EC" id="2.3.1.48" evidence="3"/>
<keyword evidence="9" id="KW-0007">Acetylation</keyword>
<dbReference type="PANTHER" id="PTHR10615">
    <property type="entry name" value="HISTONE ACETYLTRANSFERASE"/>
    <property type="match status" value="1"/>
</dbReference>
<feature type="compositionally biased region" description="Low complexity" evidence="12">
    <location>
        <begin position="207"/>
        <end position="222"/>
    </location>
</feature>
<feature type="compositionally biased region" description="Low complexity" evidence="12">
    <location>
        <begin position="1480"/>
        <end position="1491"/>
    </location>
</feature>
<feature type="compositionally biased region" description="Polar residues" evidence="12">
    <location>
        <begin position="1510"/>
        <end position="1523"/>
    </location>
</feature>
<evidence type="ECO:0000256" key="7">
    <source>
        <dbReference type="ARBA" id="ARBA00022833"/>
    </source>
</evidence>
<feature type="compositionally biased region" description="Basic residues" evidence="12">
    <location>
        <begin position="1097"/>
        <end position="1106"/>
    </location>
</feature>
<dbReference type="GO" id="GO:0006357">
    <property type="term" value="P:regulation of transcription by RNA polymerase II"/>
    <property type="evidence" value="ECO:0007669"/>
    <property type="project" value="TreeGrafter"/>
</dbReference>
<dbReference type="InterPro" id="IPR040706">
    <property type="entry name" value="Zf-MYST"/>
</dbReference>
<dbReference type="Gene3D" id="3.30.60.60">
    <property type="entry name" value="N-acetyl transferase-like"/>
    <property type="match status" value="1"/>
</dbReference>
<evidence type="ECO:0000256" key="3">
    <source>
        <dbReference type="ARBA" id="ARBA00013184"/>
    </source>
</evidence>
<feature type="region of interest" description="Disordered" evidence="12">
    <location>
        <begin position="367"/>
        <end position="437"/>
    </location>
</feature>
<evidence type="ECO:0000256" key="2">
    <source>
        <dbReference type="ARBA" id="ARBA00010107"/>
    </source>
</evidence>
<keyword evidence="15" id="KW-1185">Reference proteome</keyword>
<dbReference type="SUPFAM" id="SSF55729">
    <property type="entry name" value="Acyl-CoA N-acyltransferases (Nat)"/>
    <property type="match status" value="1"/>
</dbReference>
<dbReference type="Pfam" id="PF17772">
    <property type="entry name" value="zf-MYST"/>
    <property type="match status" value="1"/>
</dbReference>
<evidence type="ECO:0000313" key="15">
    <source>
        <dbReference type="Proteomes" id="UP000659654"/>
    </source>
</evidence>
<dbReference type="PROSITE" id="PS51726">
    <property type="entry name" value="MYST_HAT"/>
    <property type="match status" value="1"/>
</dbReference>
<feature type="domain" description="MYST-type HAT" evidence="13">
    <location>
        <begin position="569"/>
        <end position="844"/>
    </location>
</feature>
<dbReference type="PANTHER" id="PTHR10615:SF217">
    <property type="entry name" value="HISTONE ACETYLTRANSFERASE"/>
    <property type="match status" value="1"/>
</dbReference>
<dbReference type="InterPro" id="IPR036388">
    <property type="entry name" value="WH-like_DNA-bd_sf"/>
</dbReference>
<evidence type="ECO:0000256" key="6">
    <source>
        <dbReference type="ARBA" id="ARBA00022771"/>
    </source>
</evidence>
<feature type="region of interest" description="Disordered" evidence="12">
    <location>
        <begin position="205"/>
        <end position="246"/>
    </location>
</feature>
<dbReference type="GO" id="GO:0005634">
    <property type="term" value="C:nucleus"/>
    <property type="evidence" value="ECO:0007669"/>
    <property type="project" value="UniProtKB-SubCell"/>
</dbReference>
<feature type="region of interest" description="Disordered" evidence="12">
    <location>
        <begin position="1401"/>
        <end position="1428"/>
    </location>
</feature>
<keyword evidence="5" id="KW-0479">Metal-binding</keyword>
<evidence type="ECO:0000256" key="4">
    <source>
        <dbReference type="ARBA" id="ARBA00022679"/>
    </source>
</evidence>
<feature type="compositionally biased region" description="Low complexity" evidence="12">
    <location>
        <begin position="1588"/>
        <end position="1602"/>
    </location>
</feature>
<dbReference type="GO" id="GO:0010484">
    <property type="term" value="F:histone H3 acetyltransferase activity"/>
    <property type="evidence" value="ECO:0007669"/>
    <property type="project" value="TreeGrafter"/>
</dbReference>
<feature type="compositionally biased region" description="Polar residues" evidence="12">
    <location>
        <begin position="1022"/>
        <end position="1039"/>
    </location>
</feature>
<dbReference type="GO" id="GO:0008270">
    <property type="term" value="F:zinc ion binding"/>
    <property type="evidence" value="ECO:0007669"/>
    <property type="project" value="UniProtKB-KW"/>
</dbReference>
<keyword evidence="4" id="KW-0808">Transferase</keyword>
<feature type="compositionally biased region" description="Polar residues" evidence="12">
    <location>
        <begin position="1552"/>
        <end position="1572"/>
    </location>
</feature>
<feature type="compositionally biased region" description="Polar residues" evidence="12">
    <location>
        <begin position="1200"/>
        <end position="1216"/>
    </location>
</feature>
<feature type="compositionally biased region" description="Low complexity" evidence="12">
    <location>
        <begin position="1083"/>
        <end position="1095"/>
    </location>
</feature>
<reference evidence="14" key="1">
    <citation type="submission" date="2020-09" db="EMBL/GenBank/DDBJ databases">
        <authorList>
            <person name="Kikuchi T."/>
        </authorList>
    </citation>
    <scope>NUCLEOTIDE SEQUENCE</scope>
    <source>
        <strain evidence="14">Ka4C1</strain>
    </source>
</reference>
<feature type="compositionally biased region" description="Basic residues" evidence="12">
    <location>
        <begin position="1124"/>
        <end position="1133"/>
    </location>
</feature>
<feature type="compositionally biased region" description="Low complexity" evidence="12">
    <location>
        <begin position="1158"/>
        <end position="1180"/>
    </location>
</feature>
<comment type="similarity">
    <text evidence="2">Belongs to the MYST (SAS/MOZ) family.</text>
</comment>
<feature type="region of interest" description="Disordered" evidence="12">
    <location>
        <begin position="857"/>
        <end position="1258"/>
    </location>
</feature>
<feature type="compositionally biased region" description="Basic and acidic residues" evidence="12">
    <location>
        <begin position="1139"/>
        <end position="1155"/>
    </location>
</feature>
<organism evidence="14 15">
    <name type="scientific">Bursaphelenchus xylophilus</name>
    <name type="common">Pinewood nematode worm</name>
    <name type="synonym">Aphelenchoides xylophilus</name>
    <dbReference type="NCBI Taxonomy" id="6326"/>
    <lineage>
        <taxon>Eukaryota</taxon>
        <taxon>Metazoa</taxon>
        <taxon>Ecdysozoa</taxon>
        <taxon>Nematoda</taxon>
        <taxon>Chromadorea</taxon>
        <taxon>Rhabditida</taxon>
        <taxon>Tylenchina</taxon>
        <taxon>Tylenchomorpha</taxon>
        <taxon>Aphelenchoidea</taxon>
        <taxon>Aphelenchoididae</taxon>
        <taxon>Bursaphelenchus</taxon>
    </lineage>
</organism>
<keyword evidence="7" id="KW-0862">Zinc</keyword>
<feature type="region of interest" description="Disordered" evidence="12">
    <location>
        <begin position="464"/>
        <end position="503"/>
    </location>
</feature>
<dbReference type="GO" id="GO:0070776">
    <property type="term" value="C:MOZ/MORF histone acetyltransferase complex"/>
    <property type="evidence" value="ECO:0007669"/>
    <property type="project" value="TreeGrafter"/>
</dbReference>
<evidence type="ECO:0000259" key="13">
    <source>
        <dbReference type="PROSITE" id="PS51726"/>
    </source>
</evidence>
<dbReference type="InterPro" id="IPR002717">
    <property type="entry name" value="HAT_MYST-type"/>
</dbReference>
<evidence type="ECO:0000256" key="11">
    <source>
        <dbReference type="PIRSR" id="PIRSR602717-51"/>
    </source>
</evidence>
<feature type="compositionally biased region" description="Acidic residues" evidence="12">
    <location>
        <begin position="1445"/>
        <end position="1454"/>
    </location>
</feature>
<evidence type="ECO:0000256" key="9">
    <source>
        <dbReference type="ARBA" id="ARBA00022990"/>
    </source>
</evidence>
<feature type="compositionally biased region" description="Polar residues" evidence="12">
    <location>
        <begin position="1643"/>
        <end position="1654"/>
    </location>
</feature>
<keyword evidence="6" id="KW-0863">Zinc-finger</keyword>
<sequence>MVKRAGRGLSVKDLPDHLAELLRLHDVKGTPLTRAEVCSRFTKEHGCSRESTEKALDALIQMHKVIEVASEQNTFPVLHDLLRFKMSRERRLRVGPTTDLYNVVRNSLIERSARSSQYALSVSEIHDYVQLTYQLEGNSDEHLFAGILRTVKLMLKRDLVEEKVPLHNNDSKYFATSSLMLNPTLPSSDPKPSTSTKIPMELSIDHSQIPSSSSPSPNSTGSVKKREKRLSEASQQNSDASKTELKSLQDSLSSYFTPSNSRRSRVAQSSFSLENFQTMDDDKLGPLEIDVDKAGSAKNDDDSNVSSPSPQRQTDRLFDSLSPYFSANTERRRKHEKGEYKQLCNGIPLKKKGKSEDGIVKDVLHDVKNDEEREPRHHQTPSVSSVCGSGENVEVARMSPPIKRKHTSFDSEDLVSPPSHSLTPSDCAGPIRSRQRRVANRASANLLKRARQHQARLANSQKLLNSASTSNSVPKHSSVNNVTSPRKNRNTAQPVSTKVVNSSTIKITSPLRRSGSFSPLKSVMEQSTSKENAYPINVPKEDEELFNRAQKMVQDRMDEHARVMAEKGEEAVYPSKIRIGRHEIEVLYSSPYPAEFAGVCPLYICEHCLMYMANDKRHKSKCTRRFPPGNEIYRKDNLSIFEVDGNTARVYCRNLCLLAKCFMEHKTLYYDVEPFLFYVCMLRDEYGLHFAGYFSKEKFSHQKFNLACIVTQPAYQNAGIGRFLIDFSYLLSRQESMLGTPERPLSELGRIAYESYWRTAIFEFLYKRKKRGPVETLSLMEISRGTGISNHDVVDTLKAQGFIGQNDGEIVWLFDFDRIEEHWIKAEKDPKRIWLDESRLRWTPRVYTPTIDLTTPTRIAQLENTPQQAENSPKKNRRVLNPKNDQRGRAARNSVPTDQEDQNHAAGEETSPPRPRKNRKNSKAAVLAPKNQLLQLSDEDVDPPPMSRRSSFVGQKPRPDLNGNRRPRPSTSTERSSDDDDFEPRRQLRVAGRRTSAAAKKEPKRKRKRHQKTAPHSDDEAASSNSDWSRTESMASSVSKPGRGKSFSKGMKNESKLVENENETIHGLSSDEEDILIPPPRRPSASGKKGKPAAGKKGGKGKKSKKAGSDSDEGDKTYVVGGRGNKKVGRKPGRPAPAKVERTKKGIGKRIDDVTFKPSATAPTSEASSRTTSPRPSTSTNIHHRLLVNESDDDDEANHSDMSASPGPLSSRTTRISLVAETMNMGGEPDTVNMGGEPDDEDENNQQFAATPKAPKPHMIEDEYSNHVEHNDDEAPPMLASASHHVESVPINHNISAESHGSRDLETLTSNNYHHEPNVPSTYPQPWIQHKNVNGYNHKTDFLPHKSSVPDYNIHKNEFAHRKSTVGDFTQLHSYDSTYHQTLSQPEIYQEQHMVSTLKPQLDCPASSHTKMPGIASMDPASAPPELDENEMPILKAEDNSDMPVLDEAEDDDAPPPLSPKFGAQANDAVDSGPPVLDNSSQPPRRSSGPPKIAEPKVTNAMEKLAIDCTPSTSMPQPLNKTTPELHFHGGSGDYPKLRQNSVHHQSPILPPNSNSPANYKPNSLPQPSQIFSPPAQIHTPNSHQPLSQTSTSTNSESVVNQPEMLSPPNLSKPTEPIVNFTLPPAAPPTYSPPKSKEKKTSVAATISSHQTNQARRRNTTDGSTHKPMTRPSTTVEPALPAQPAMNTSTIGGFPFMNPYLGANGISTTMAGGFPINYGNQMPATNRYDYNSTMLNTPNYFWNMNYPLNNATPANPMPNPAKSMPASAFPILNPAMPNPMDTTGMQYYNGLQPNTATPQMPPTNGASNFANFANAALAPNPSNSAYYY</sequence>
<dbReference type="Proteomes" id="UP000659654">
    <property type="component" value="Unassembled WGS sequence"/>
</dbReference>
<dbReference type="Pfam" id="PF01853">
    <property type="entry name" value="MOZ_SAS"/>
    <property type="match status" value="1"/>
</dbReference>
<dbReference type="Gene3D" id="1.10.10.10">
    <property type="entry name" value="Winged helix-like DNA-binding domain superfamily/Winged helix DNA-binding domain"/>
    <property type="match status" value="1"/>
</dbReference>
<dbReference type="GO" id="GO:0003712">
    <property type="term" value="F:transcription coregulator activity"/>
    <property type="evidence" value="ECO:0007669"/>
    <property type="project" value="TreeGrafter"/>
</dbReference>
<evidence type="ECO:0000256" key="1">
    <source>
        <dbReference type="ARBA" id="ARBA00004123"/>
    </source>
</evidence>
<dbReference type="FunFam" id="3.40.630.30:FF:000001">
    <property type="entry name" value="Histone acetyltransferase"/>
    <property type="match status" value="1"/>
</dbReference>
<dbReference type="InterPro" id="IPR016181">
    <property type="entry name" value="Acyl_CoA_acyltransferase"/>
</dbReference>
<evidence type="ECO:0000313" key="14">
    <source>
        <dbReference type="EMBL" id="CAD5227557.1"/>
    </source>
</evidence>
<evidence type="ECO:0000256" key="5">
    <source>
        <dbReference type="ARBA" id="ARBA00022723"/>
    </source>
</evidence>
<dbReference type="GO" id="GO:0003682">
    <property type="term" value="F:chromatin binding"/>
    <property type="evidence" value="ECO:0007669"/>
    <property type="project" value="TreeGrafter"/>
</dbReference>
<dbReference type="SMR" id="A0A7I8WW14"/>
<comment type="subcellular location">
    <subcellularLocation>
        <location evidence="1">Nucleus</location>
    </subcellularLocation>
</comment>
<dbReference type="InterPro" id="IPR050603">
    <property type="entry name" value="MYST_HAT"/>
</dbReference>
<feature type="compositionally biased region" description="Basic residues" evidence="12">
    <location>
        <begin position="1002"/>
        <end position="1013"/>
    </location>
</feature>
<feature type="active site" description="Proton donor/acceptor" evidence="11">
    <location>
        <position position="742"/>
    </location>
</feature>
<comment type="caution">
    <text evidence="14">The sequence shown here is derived from an EMBL/GenBank/DDBJ whole genome shotgun (WGS) entry which is preliminary data.</text>
</comment>
<proteinExistence type="inferred from homology"/>
<dbReference type="Proteomes" id="UP000582659">
    <property type="component" value="Unassembled WGS sequence"/>
</dbReference>
<gene>
    <name evidence="14" type="ORF">BXYJ_LOCUS10009</name>
</gene>
<protein>
    <recommendedName>
        <fullName evidence="3">histone acetyltransferase</fullName>
        <ecNumber evidence="3">2.3.1.48</ecNumber>
    </recommendedName>
</protein>
<dbReference type="OrthoDB" id="5870269at2759"/>
<evidence type="ECO:0000256" key="8">
    <source>
        <dbReference type="ARBA" id="ARBA00022853"/>
    </source>
</evidence>
<feature type="compositionally biased region" description="Basic and acidic residues" evidence="12">
    <location>
        <begin position="367"/>
        <end position="377"/>
    </location>
</feature>
<evidence type="ECO:0000256" key="10">
    <source>
        <dbReference type="ARBA" id="ARBA00023242"/>
    </source>
</evidence>
<keyword evidence="10" id="KW-0539">Nucleus</keyword>
<keyword evidence="8" id="KW-0156">Chromatin regulator</keyword>
<feature type="region of interest" description="Disordered" evidence="12">
    <location>
        <begin position="293"/>
        <end position="319"/>
    </location>
</feature>
<accession>A0A7I8WW14</accession>
<evidence type="ECO:0000256" key="12">
    <source>
        <dbReference type="SAM" id="MobiDB-lite"/>
    </source>
</evidence>
<feature type="region of interest" description="Disordered" evidence="12">
    <location>
        <begin position="1445"/>
        <end position="1498"/>
    </location>
</feature>
<name>A0A7I8WW14_BURXY</name>
<feature type="region of interest" description="Disordered" evidence="12">
    <location>
        <begin position="1510"/>
        <end position="1687"/>
    </location>
</feature>